<dbReference type="Pfam" id="PF14559">
    <property type="entry name" value="TPR_19"/>
    <property type="match status" value="1"/>
</dbReference>
<proteinExistence type="predicted"/>
<dbReference type="AlphaFoldDB" id="A0A1H9D4P6"/>
<dbReference type="Proteomes" id="UP000198749">
    <property type="component" value="Unassembled WGS sequence"/>
</dbReference>
<organism evidence="3 4">
    <name type="scientific">Amphritea atlantica</name>
    <dbReference type="NCBI Taxonomy" id="355243"/>
    <lineage>
        <taxon>Bacteria</taxon>
        <taxon>Pseudomonadati</taxon>
        <taxon>Pseudomonadota</taxon>
        <taxon>Gammaproteobacteria</taxon>
        <taxon>Oceanospirillales</taxon>
        <taxon>Oceanospirillaceae</taxon>
        <taxon>Amphritea</taxon>
    </lineage>
</organism>
<dbReference type="RefSeq" id="WP_245756479.1">
    <property type="nucleotide sequence ID" value="NZ_AP025284.1"/>
</dbReference>
<gene>
    <name evidence="3" type="ORF">SAMN03080615_00340</name>
</gene>
<sequence>MLIKLTGIALLTGLFCTHSYASESGAALVKALLDEGRFNEAYNLAMTYLQGFEGDPEFDFQYGVAAIDSGNVSEGVFALERVAFSDPKNPLVRLELARGYYLLQQFDKAQQLFEQVLLLDPPDNVRIRIAQYLDLIEKKQSFPATQVKGFVEIWRGYDSNINSGPESQASLVTLTSDALGRGNQFNRLRMGTTVEHQYAADRQLDFTLKGDFTRYDDEMAQDYTILSVSGGHTWIEHQNRYRLGVDLQHFSRDGQRYRDLLGINGSWTHSPDNQSQLRLYGGINLLEYAEDSWKDATQYYLAGNYLFTGRGNWNPLWFAGGFVGQETPDTAGVLADSQVDRVFWGSNIGVQLEPGNDLTLTPVLTYQSSHYAGDDWIYQVRRKDNFAILNINLEWAVEKNWTVLADLSSYHADSNIELYEYDRHQGMLGLRYSFR</sequence>
<dbReference type="InterPro" id="IPR011990">
    <property type="entry name" value="TPR-like_helical_dom_sf"/>
</dbReference>
<dbReference type="PROSITE" id="PS50005">
    <property type="entry name" value="TPR"/>
    <property type="match status" value="1"/>
</dbReference>
<dbReference type="SUPFAM" id="SSF48452">
    <property type="entry name" value="TPR-like"/>
    <property type="match status" value="1"/>
</dbReference>
<dbReference type="EMBL" id="FOGB01000001">
    <property type="protein sequence ID" value="SEQ08351.1"/>
    <property type="molecule type" value="Genomic_DNA"/>
</dbReference>
<reference evidence="4" key="1">
    <citation type="submission" date="2016-10" db="EMBL/GenBank/DDBJ databases">
        <authorList>
            <person name="Varghese N."/>
            <person name="Submissions S."/>
        </authorList>
    </citation>
    <scope>NUCLEOTIDE SEQUENCE [LARGE SCALE GENOMIC DNA]</scope>
    <source>
        <strain evidence="4">DSM 18887</strain>
    </source>
</reference>
<dbReference type="InterPro" id="IPR019734">
    <property type="entry name" value="TPR_rpt"/>
</dbReference>
<feature type="signal peptide" evidence="2">
    <location>
        <begin position="1"/>
        <end position="21"/>
    </location>
</feature>
<dbReference type="Gene3D" id="1.25.40.10">
    <property type="entry name" value="Tetratricopeptide repeat domain"/>
    <property type="match status" value="1"/>
</dbReference>
<feature type="repeat" description="TPR" evidence="1">
    <location>
        <begin position="90"/>
        <end position="123"/>
    </location>
</feature>
<evidence type="ECO:0000313" key="4">
    <source>
        <dbReference type="Proteomes" id="UP000198749"/>
    </source>
</evidence>
<evidence type="ECO:0000313" key="3">
    <source>
        <dbReference type="EMBL" id="SEQ08351.1"/>
    </source>
</evidence>
<accession>A0A1H9D4P6</accession>
<name>A0A1H9D4P6_9GAMM</name>
<evidence type="ECO:0000256" key="1">
    <source>
        <dbReference type="PROSITE-ProRule" id="PRU00339"/>
    </source>
</evidence>
<dbReference type="SUPFAM" id="SSF56935">
    <property type="entry name" value="Porins"/>
    <property type="match status" value="1"/>
</dbReference>
<dbReference type="STRING" id="355243.SAMN03080615_00340"/>
<protein>
    <submittedName>
        <fullName evidence="3">Tetratricopeptide repeat-containing protein</fullName>
    </submittedName>
</protein>
<evidence type="ECO:0000256" key="2">
    <source>
        <dbReference type="SAM" id="SignalP"/>
    </source>
</evidence>
<keyword evidence="1" id="KW-0802">TPR repeat</keyword>
<keyword evidence="2" id="KW-0732">Signal</keyword>
<feature type="chain" id="PRO_5011777932" evidence="2">
    <location>
        <begin position="22"/>
        <end position="435"/>
    </location>
</feature>
<keyword evidence="4" id="KW-1185">Reference proteome</keyword>